<name>A0A178M493_9CHLR</name>
<dbReference type="PANTHER" id="PTHR10846">
    <property type="entry name" value="SODIUM/POTASSIUM/CALCIUM EXCHANGER"/>
    <property type="match status" value="1"/>
</dbReference>
<comment type="caution">
    <text evidence="7">The sequence shown here is derived from an EMBL/GenBank/DDBJ whole genome shotgun (WGS) entry which is preliminary data.</text>
</comment>
<gene>
    <name evidence="7" type="ORF">A6A03_18580</name>
</gene>
<dbReference type="Proteomes" id="UP000078287">
    <property type="component" value="Unassembled WGS sequence"/>
</dbReference>
<dbReference type="GO" id="GO:0006874">
    <property type="term" value="P:intracellular calcium ion homeostasis"/>
    <property type="evidence" value="ECO:0007669"/>
    <property type="project" value="TreeGrafter"/>
</dbReference>
<evidence type="ECO:0000256" key="1">
    <source>
        <dbReference type="ARBA" id="ARBA00004141"/>
    </source>
</evidence>
<comment type="subcellular location">
    <subcellularLocation>
        <location evidence="1">Membrane</location>
        <topology evidence="1">Multi-pass membrane protein</topology>
    </subcellularLocation>
</comment>
<dbReference type="GO" id="GO:0008273">
    <property type="term" value="F:calcium, potassium:sodium antiporter activity"/>
    <property type="evidence" value="ECO:0007669"/>
    <property type="project" value="TreeGrafter"/>
</dbReference>
<evidence type="ECO:0000256" key="4">
    <source>
        <dbReference type="ARBA" id="ARBA00023136"/>
    </source>
</evidence>
<protein>
    <submittedName>
        <fullName evidence="7">Sodium:calcium antiporter</fullName>
    </submittedName>
</protein>
<evidence type="ECO:0000256" key="3">
    <source>
        <dbReference type="ARBA" id="ARBA00022989"/>
    </source>
</evidence>
<dbReference type="NCBIfam" id="TIGR00367">
    <property type="entry name" value="calcium/sodium antiporter"/>
    <property type="match status" value="1"/>
</dbReference>
<keyword evidence="2 5" id="KW-0812">Transmembrane</keyword>
<keyword evidence="8" id="KW-1185">Reference proteome</keyword>
<sequence>MVIALFVAGIVLLVFGADLLVRGAASFAAGLGVSPLIIGLTVVAVGTSSPEIAVSLQAAFNGQGAITLGNIVGSNIANIMLILGVAAMFGPLPVDRQIFRRDLPVMIGASILTLLLALDRSLSRIDGAIMLLGLIAYLWVIWPRGVHPDQPHPHRTHHHHWRVRVLQAAMMAGGLALLVLGANWLVDGAVTFATWFGVSELIIGLTIVAVGTSLPEIATSVIAGLRGERDIAVGNVIGSNVLNLLFVLALTIVLSPQPIDVPAETIRLDLPVMVGAALICVPIFITRRIVSQREGSLLLVYYLSYTLYLILSANGSDELPIYSAVVGLLLVPLTVVLLVVRALRWLGEERRRQAPANAGMVE</sequence>
<accession>A0A178M493</accession>
<dbReference type="Pfam" id="PF01699">
    <property type="entry name" value="Na_Ca_ex"/>
    <property type="match status" value="2"/>
</dbReference>
<dbReference type="PANTHER" id="PTHR10846:SF8">
    <property type="entry name" value="INNER MEMBRANE PROTEIN YRBG"/>
    <property type="match status" value="1"/>
</dbReference>
<dbReference type="STRING" id="1707952.A6A03_18580"/>
<evidence type="ECO:0000256" key="5">
    <source>
        <dbReference type="SAM" id="Phobius"/>
    </source>
</evidence>
<feature type="domain" description="Sodium/calcium exchanger membrane region" evidence="6">
    <location>
        <begin position="168"/>
        <end position="310"/>
    </location>
</feature>
<evidence type="ECO:0000313" key="8">
    <source>
        <dbReference type="Proteomes" id="UP000078287"/>
    </source>
</evidence>
<reference evidence="7 8" key="1">
    <citation type="submission" date="2016-04" db="EMBL/GenBank/DDBJ databases">
        <title>Chloroflexus islandicus sp. nov., a thermophilic filamentous anoxygenic phototrophic bacterium from geyser Strokkur (Iceland).</title>
        <authorList>
            <person name="Gaisin V.A."/>
            <person name="Kalashnikov A.M."/>
            <person name="Sukhacheva M.V."/>
            <person name="Grouzdev D.S."/>
            <person name="Ivanov T.M."/>
            <person name="Kuznetsov B."/>
            <person name="Gorlenko V.M."/>
        </authorList>
    </citation>
    <scope>NUCLEOTIDE SEQUENCE [LARGE SCALE GENOMIC DNA]</scope>
    <source>
        <strain evidence="8">isl-2</strain>
    </source>
</reference>
<dbReference type="AlphaFoldDB" id="A0A178M493"/>
<organism evidence="7 8">
    <name type="scientific">Chloroflexus islandicus</name>
    <dbReference type="NCBI Taxonomy" id="1707952"/>
    <lineage>
        <taxon>Bacteria</taxon>
        <taxon>Bacillati</taxon>
        <taxon>Chloroflexota</taxon>
        <taxon>Chloroflexia</taxon>
        <taxon>Chloroflexales</taxon>
        <taxon>Chloroflexineae</taxon>
        <taxon>Chloroflexaceae</taxon>
        <taxon>Chloroflexus</taxon>
    </lineage>
</organism>
<feature type="transmembrane region" description="Helical" evidence="5">
    <location>
        <begin position="266"/>
        <end position="285"/>
    </location>
</feature>
<feature type="transmembrane region" description="Helical" evidence="5">
    <location>
        <begin position="71"/>
        <end position="90"/>
    </location>
</feature>
<keyword evidence="4 5" id="KW-0472">Membrane</keyword>
<evidence type="ECO:0000259" key="6">
    <source>
        <dbReference type="Pfam" id="PF01699"/>
    </source>
</evidence>
<dbReference type="InterPro" id="IPR004837">
    <property type="entry name" value="NaCa_Exmemb"/>
</dbReference>
<dbReference type="EMBL" id="LWQS01000081">
    <property type="protein sequence ID" value="OAN43193.1"/>
    <property type="molecule type" value="Genomic_DNA"/>
</dbReference>
<dbReference type="InterPro" id="IPR044880">
    <property type="entry name" value="NCX_ion-bd_dom_sf"/>
</dbReference>
<feature type="transmembrane region" description="Helical" evidence="5">
    <location>
        <begin position="232"/>
        <end position="254"/>
    </location>
</feature>
<dbReference type="InterPro" id="IPR004481">
    <property type="entry name" value="K/Na/Ca-exchanger"/>
</dbReference>
<feature type="domain" description="Sodium/calcium exchanger membrane region" evidence="6">
    <location>
        <begin position="2"/>
        <end position="141"/>
    </location>
</feature>
<proteinExistence type="predicted"/>
<feature type="transmembrane region" description="Helical" evidence="5">
    <location>
        <begin position="163"/>
        <end position="186"/>
    </location>
</feature>
<dbReference type="GO" id="GO:0005886">
    <property type="term" value="C:plasma membrane"/>
    <property type="evidence" value="ECO:0007669"/>
    <property type="project" value="TreeGrafter"/>
</dbReference>
<feature type="transmembrane region" description="Helical" evidence="5">
    <location>
        <begin position="192"/>
        <end position="211"/>
    </location>
</feature>
<dbReference type="GO" id="GO:0005262">
    <property type="term" value="F:calcium channel activity"/>
    <property type="evidence" value="ECO:0007669"/>
    <property type="project" value="TreeGrafter"/>
</dbReference>
<keyword evidence="3 5" id="KW-1133">Transmembrane helix</keyword>
<feature type="transmembrane region" description="Helical" evidence="5">
    <location>
        <begin position="124"/>
        <end position="142"/>
    </location>
</feature>
<evidence type="ECO:0000256" key="2">
    <source>
        <dbReference type="ARBA" id="ARBA00022692"/>
    </source>
</evidence>
<feature type="transmembrane region" description="Helical" evidence="5">
    <location>
        <begin position="321"/>
        <end position="343"/>
    </location>
</feature>
<feature type="transmembrane region" description="Helical" evidence="5">
    <location>
        <begin position="297"/>
        <end position="315"/>
    </location>
</feature>
<dbReference type="RefSeq" id="WP_066790209.1">
    <property type="nucleotide sequence ID" value="NZ_LWQS01000081.1"/>
</dbReference>
<dbReference type="OrthoDB" id="9794225at2"/>
<dbReference type="Gene3D" id="1.20.1420.30">
    <property type="entry name" value="NCX, central ion-binding region"/>
    <property type="match status" value="2"/>
</dbReference>
<evidence type="ECO:0000313" key="7">
    <source>
        <dbReference type="EMBL" id="OAN43193.1"/>
    </source>
</evidence>